<dbReference type="InterPro" id="IPR022742">
    <property type="entry name" value="Hydrolase_4"/>
</dbReference>
<gene>
    <name evidence="2" type="ORF">LYB30171_01316</name>
</gene>
<proteinExistence type="predicted"/>
<dbReference type="Gene3D" id="3.40.50.1820">
    <property type="entry name" value="alpha/beta hydrolase"/>
    <property type="match status" value="1"/>
</dbReference>
<dbReference type="InterPro" id="IPR029058">
    <property type="entry name" value="AB_hydrolase_fold"/>
</dbReference>
<dbReference type="SUPFAM" id="SSF53474">
    <property type="entry name" value="alpha/beta-Hydrolases"/>
    <property type="match status" value="1"/>
</dbReference>
<dbReference type="RefSeq" id="WP_215217940.1">
    <property type="nucleotide sequence ID" value="NZ_OU015430.1"/>
</dbReference>
<evidence type="ECO:0000313" key="3">
    <source>
        <dbReference type="Proteomes" id="UP000680116"/>
    </source>
</evidence>
<name>A0ABM8UF68_9GAMM</name>
<feature type="domain" description="Serine aminopeptidase S33" evidence="1">
    <location>
        <begin position="82"/>
        <end position="188"/>
    </location>
</feature>
<evidence type="ECO:0000313" key="2">
    <source>
        <dbReference type="EMBL" id="CAG4972867.1"/>
    </source>
</evidence>
<keyword evidence="3" id="KW-1185">Reference proteome</keyword>
<protein>
    <recommendedName>
        <fullName evidence="1">Serine aminopeptidase S33 domain-containing protein</fullName>
    </recommendedName>
</protein>
<dbReference type="InterPro" id="IPR051044">
    <property type="entry name" value="MAG_DAG_Lipase"/>
</dbReference>
<sequence>MISTNVRTYLKWKALRLGFRAGGVLSPTATVERAATLFSTPYPGSRERALSAATGDARQDVVRAGGASITRYLWGDPATQPYLLFSHGWSSHGARVLPWVPALRTAGFAVVGFDQAAHGRSDGETSNLEEFTDRLLEVGRVTGPAAAVIGHSLGGAAAGLALARGLQADRAVLLAPAADPVDAGRRFARQVGLAEHLRRGMFELFQARLPIHFEDLMAERNAPAINRPALIVHDLEDREVPWCEGERWARHWRGARLLDTRGLGHHRILGDPMVLDAILRFLGGDAVGDRLVSSPNLPYGVA</sequence>
<organism evidence="2 3">
    <name type="scientific">Novilysobacter luteus</name>
    <dbReference type="NCBI Taxonomy" id="2822368"/>
    <lineage>
        <taxon>Bacteria</taxon>
        <taxon>Pseudomonadati</taxon>
        <taxon>Pseudomonadota</taxon>
        <taxon>Gammaproteobacteria</taxon>
        <taxon>Lysobacterales</taxon>
        <taxon>Lysobacteraceae</taxon>
        <taxon>Novilysobacter</taxon>
    </lineage>
</organism>
<dbReference type="Proteomes" id="UP000680116">
    <property type="component" value="Chromosome"/>
</dbReference>
<dbReference type="Pfam" id="PF12146">
    <property type="entry name" value="Hydrolase_4"/>
    <property type="match status" value="1"/>
</dbReference>
<dbReference type="EMBL" id="OU015430">
    <property type="protein sequence ID" value="CAG4972867.1"/>
    <property type="molecule type" value="Genomic_DNA"/>
</dbReference>
<accession>A0ABM8UF68</accession>
<dbReference type="PANTHER" id="PTHR11614">
    <property type="entry name" value="PHOSPHOLIPASE-RELATED"/>
    <property type="match status" value="1"/>
</dbReference>
<reference evidence="2 3" key="1">
    <citation type="submission" date="2021-04" db="EMBL/GenBank/DDBJ databases">
        <authorList>
            <person name="Rodrigo-Torres L."/>
            <person name="Arahal R. D."/>
            <person name="Lucena T."/>
        </authorList>
    </citation>
    <scope>NUCLEOTIDE SEQUENCE [LARGE SCALE GENOMIC DNA]</scope>
    <source>
        <strain evidence="2 3">CECT 30171</strain>
    </source>
</reference>
<evidence type="ECO:0000259" key="1">
    <source>
        <dbReference type="Pfam" id="PF12146"/>
    </source>
</evidence>